<dbReference type="GO" id="GO:0016301">
    <property type="term" value="F:kinase activity"/>
    <property type="evidence" value="ECO:0007669"/>
    <property type="project" value="UniProtKB-KW"/>
</dbReference>
<evidence type="ECO:0000313" key="2">
    <source>
        <dbReference type="EMBL" id="ALG85787.1"/>
    </source>
</evidence>
<organism evidence="2 3">
    <name type="scientific">Gordonia phthalatica</name>
    <dbReference type="NCBI Taxonomy" id="1136941"/>
    <lineage>
        <taxon>Bacteria</taxon>
        <taxon>Bacillati</taxon>
        <taxon>Actinomycetota</taxon>
        <taxon>Actinomycetes</taxon>
        <taxon>Mycobacteriales</taxon>
        <taxon>Gordoniaceae</taxon>
        <taxon>Gordonia</taxon>
    </lineage>
</organism>
<evidence type="ECO:0000256" key="1">
    <source>
        <dbReference type="PIRSR" id="PIRSR613078-2"/>
    </source>
</evidence>
<dbReference type="KEGG" id="goq:ACH46_16465"/>
<dbReference type="PATRIC" id="fig|1136941.3.peg.3366"/>
<protein>
    <submittedName>
        <fullName evidence="2">Phosphoglycerate kinase</fullName>
    </submittedName>
</protein>
<feature type="binding site" evidence="1">
    <location>
        <position position="63"/>
    </location>
    <ligand>
        <name>substrate</name>
    </ligand>
</feature>
<dbReference type="OrthoDB" id="9810154at2"/>
<dbReference type="SUPFAM" id="SSF53254">
    <property type="entry name" value="Phosphoglycerate mutase-like"/>
    <property type="match status" value="1"/>
</dbReference>
<dbReference type="SMART" id="SM00855">
    <property type="entry name" value="PGAM"/>
    <property type="match status" value="1"/>
</dbReference>
<dbReference type="InterPro" id="IPR029033">
    <property type="entry name" value="His_PPase_superfam"/>
</dbReference>
<evidence type="ECO:0000313" key="3">
    <source>
        <dbReference type="Proteomes" id="UP000063789"/>
    </source>
</evidence>
<dbReference type="AlphaFoldDB" id="A0A0N9NIR2"/>
<dbReference type="Gene3D" id="3.40.50.1240">
    <property type="entry name" value="Phosphoglycerate mutase-like"/>
    <property type="match status" value="1"/>
</dbReference>
<dbReference type="Proteomes" id="UP000063789">
    <property type="component" value="Chromosome"/>
</dbReference>
<reference evidence="2 3" key="2">
    <citation type="journal article" date="2017" name="Int. J. Syst. Evol. Microbiol.">
        <title>Gordonia phthalatica sp. nov., a di-n-butyl phthalate-degrading bacterium isolated from activated sludge.</title>
        <authorList>
            <person name="Jin D."/>
            <person name="Kong X."/>
            <person name="Jia M."/>
            <person name="Yu X."/>
            <person name="Wang X."/>
            <person name="Zhuang X."/>
            <person name="Deng Y."/>
            <person name="Bai Z."/>
        </authorList>
    </citation>
    <scope>NUCLEOTIDE SEQUENCE [LARGE SCALE GENOMIC DNA]</scope>
    <source>
        <strain evidence="2 3">QH-11</strain>
    </source>
</reference>
<keyword evidence="2" id="KW-0808">Transferase</keyword>
<dbReference type="STRING" id="1136941.ACH46_16465"/>
<accession>A0A0N9NIR2</accession>
<dbReference type="CDD" id="cd07067">
    <property type="entry name" value="HP_PGM_like"/>
    <property type="match status" value="1"/>
</dbReference>
<reference evidence="3" key="1">
    <citation type="submission" date="2015-06" db="EMBL/GenBank/DDBJ databases">
        <title>Complete genome sequence and metabolic analysis of phthalate degradation pathway in Gordonia sp. QH-11.</title>
        <authorList>
            <person name="Jin D."/>
            <person name="Kong X."/>
            <person name="Bai Z."/>
        </authorList>
    </citation>
    <scope>NUCLEOTIDE SEQUENCE [LARGE SCALE GENOMIC DNA]</scope>
    <source>
        <strain evidence="3">QH-11</strain>
    </source>
</reference>
<sequence length="165" mass="17677">MTSDAPKRLLILMRHGKSAYPDGVYDHDRPLNDRGMKQAALAGEWMAADGLTVDVALCSTATRTRMTLEQTGIDAPVEYVGDLYGGTPAEIFETVRLYAPADASTVLVVGHFPGMPETALSLDPAGEIDSFPTSAYAVVAVSVPWDRLGLDVDGDAHLTAFRVPR</sequence>
<keyword evidence="3" id="KW-1185">Reference proteome</keyword>
<gene>
    <name evidence="2" type="ORF">ACH46_16465</name>
</gene>
<keyword evidence="2" id="KW-0418">Kinase</keyword>
<proteinExistence type="predicted"/>
<name>A0A0N9NIR2_9ACTN</name>
<dbReference type="PANTHER" id="PTHR47623:SF1">
    <property type="entry name" value="OS09G0287300 PROTEIN"/>
    <property type="match status" value="1"/>
</dbReference>
<dbReference type="EMBL" id="CP011853">
    <property type="protein sequence ID" value="ALG85787.1"/>
    <property type="molecule type" value="Genomic_DNA"/>
</dbReference>
<dbReference type="RefSeq" id="WP_062393878.1">
    <property type="nucleotide sequence ID" value="NZ_CP011853.1"/>
</dbReference>
<dbReference type="Pfam" id="PF00300">
    <property type="entry name" value="His_Phos_1"/>
    <property type="match status" value="1"/>
</dbReference>
<dbReference type="PANTHER" id="PTHR47623">
    <property type="entry name" value="OS09G0287300 PROTEIN"/>
    <property type="match status" value="1"/>
</dbReference>
<dbReference type="InterPro" id="IPR013078">
    <property type="entry name" value="His_Pase_superF_clade-1"/>
</dbReference>